<feature type="compositionally biased region" description="Basic residues" evidence="2">
    <location>
        <begin position="292"/>
        <end position="301"/>
    </location>
</feature>
<feature type="region of interest" description="Disordered" evidence="2">
    <location>
        <begin position="227"/>
        <end position="356"/>
    </location>
</feature>
<dbReference type="AlphaFoldDB" id="A0A0D6LTX9"/>
<feature type="compositionally biased region" description="Low complexity" evidence="2">
    <location>
        <begin position="184"/>
        <end position="193"/>
    </location>
</feature>
<dbReference type="PANTHER" id="PTHR13281">
    <property type="entry name" value="TRANSMEMBRANE PROTEIN 70, MITOCHONDRIAL"/>
    <property type="match status" value="1"/>
</dbReference>
<feature type="transmembrane region" description="Helical" evidence="3">
    <location>
        <begin position="434"/>
        <end position="456"/>
    </location>
</feature>
<dbReference type="GO" id="GO:0031966">
    <property type="term" value="C:mitochondrial membrane"/>
    <property type="evidence" value="ECO:0007669"/>
    <property type="project" value="TreeGrafter"/>
</dbReference>
<keyword evidence="3" id="KW-0472">Membrane</keyword>
<evidence type="ECO:0000313" key="4">
    <source>
        <dbReference type="EMBL" id="EPB75294.1"/>
    </source>
</evidence>
<dbReference type="Proteomes" id="UP000054495">
    <property type="component" value="Unassembled WGS sequence"/>
</dbReference>
<evidence type="ECO:0000256" key="3">
    <source>
        <dbReference type="SAM" id="Phobius"/>
    </source>
</evidence>
<evidence type="ECO:0000256" key="2">
    <source>
        <dbReference type="SAM" id="MobiDB-lite"/>
    </source>
</evidence>
<evidence type="ECO:0000313" key="5">
    <source>
        <dbReference type="Proteomes" id="UP000054495"/>
    </source>
</evidence>
<keyword evidence="5" id="KW-1185">Reference proteome</keyword>
<dbReference type="InterPro" id="IPR045325">
    <property type="entry name" value="TMEM70/TMEM186/TMEM223"/>
</dbReference>
<feature type="compositionally biased region" description="Basic and acidic residues" evidence="2">
    <location>
        <begin position="155"/>
        <end position="167"/>
    </location>
</feature>
<feature type="transmembrane region" description="Helical" evidence="3">
    <location>
        <begin position="401"/>
        <end position="422"/>
    </location>
</feature>
<evidence type="ECO:0000256" key="1">
    <source>
        <dbReference type="ARBA" id="ARBA00005280"/>
    </source>
</evidence>
<organism evidence="4 5">
    <name type="scientific">Ancylostoma ceylanicum</name>
    <dbReference type="NCBI Taxonomy" id="53326"/>
    <lineage>
        <taxon>Eukaryota</taxon>
        <taxon>Metazoa</taxon>
        <taxon>Ecdysozoa</taxon>
        <taxon>Nematoda</taxon>
        <taxon>Chromadorea</taxon>
        <taxon>Rhabditida</taxon>
        <taxon>Rhabditina</taxon>
        <taxon>Rhabditomorpha</taxon>
        <taxon>Strongyloidea</taxon>
        <taxon>Ancylostomatidae</taxon>
        <taxon>Ancylostomatinae</taxon>
        <taxon>Ancylostoma</taxon>
    </lineage>
</organism>
<keyword evidence="3" id="KW-0812">Transmembrane</keyword>
<keyword evidence="3" id="KW-1133">Transmembrane helix</keyword>
<protein>
    <submittedName>
        <fullName evidence="4">Uncharacterized protein</fullName>
    </submittedName>
</protein>
<feature type="compositionally biased region" description="Low complexity" evidence="2">
    <location>
        <begin position="270"/>
        <end position="284"/>
    </location>
</feature>
<dbReference type="GO" id="GO:0033615">
    <property type="term" value="P:mitochondrial proton-transporting ATP synthase complex assembly"/>
    <property type="evidence" value="ECO:0007669"/>
    <property type="project" value="TreeGrafter"/>
</dbReference>
<reference evidence="4 5" key="1">
    <citation type="submission" date="2013-05" db="EMBL/GenBank/DDBJ databases">
        <title>Draft genome of the parasitic nematode Anyclostoma ceylanicum.</title>
        <authorList>
            <person name="Mitreva M."/>
        </authorList>
    </citation>
    <scope>NUCLEOTIDE SEQUENCE [LARGE SCALE GENOMIC DNA]</scope>
</reference>
<name>A0A0D6LTX9_9BILA</name>
<dbReference type="InterPro" id="IPR009724">
    <property type="entry name" value="TMEM70"/>
</dbReference>
<gene>
    <name evidence="4" type="ORF">ANCCEY_05635</name>
</gene>
<dbReference type="PANTHER" id="PTHR13281:SF0">
    <property type="entry name" value="TRANSMEMBRANE PROTEIN 70, MITOCHONDRIAL"/>
    <property type="match status" value="1"/>
</dbReference>
<dbReference type="Pfam" id="PF06979">
    <property type="entry name" value="TMEM70"/>
    <property type="match status" value="1"/>
</dbReference>
<comment type="similarity">
    <text evidence="1">Belongs to the TMEM70 family.</text>
</comment>
<feature type="region of interest" description="Disordered" evidence="2">
    <location>
        <begin position="155"/>
        <end position="208"/>
    </location>
</feature>
<accession>A0A0D6LTX9</accession>
<proteinExistence type="inferred from homology"/>
<sequence length="548" mass="60850">MHKEGDDVLRLEDDTKNGYLEGKRNAIMKIAYFIEVVAMEEVWEKEEEGDALLLEALGAQHIVKTILEEFRSKLDAAMNHFVNSTLVYEGLHASSLQAEGLPRNRELEGESRSSFVCSVVPQTKSALALAQILKEEMVKIPVVVRLREELRNDLFDTDDRGSRDHSNRRQCPVHPCRQIPPTCPSTMSTPTRSQAGEERVRSNSVEIISSTPPAVVDLEQRAERLIITPERRVPKTEAGAEDDARDNGSGSSKMTCKHRRGADPLRTGTSSSANQNSVDSSDAAVAPEFHSPHVRPVKRKIGLSGMANNGRRMEKTSAQSRRVTFAPLPANEPGPSFRNEVGGDAMGTEGTPQPQPQLVPLSSLKRDQLGHSILLCKETMPPGSPKTPHDSIARIVFATKVLSLSSSVAGVIMVPVLSSYLWEAAAERPTMMMFTIVANTVLLLLSFTPLLLHFLVKRFPVNIYYNHDTKTFTSVHYNFFLRKMARQFKASEVVDAQVAPEMNKVWIPLATAFVHSKPLLISLDRNAYIDKLAFDEMTKNIKIPANHD</sequence>
<dbReference type="EMBL" id="KE124908">
    <property type="protein sequence ID" value="EPB75294.1"/>
    <property type="molecule type" value="Genomic_DNA"/>
</dbReference>